<feature type="region of interest" description="Disordered" evidence="4">
    <location>
        <begin position="692"/>
        <end position="811"/>
    </location>
</feature>
<dbReference type="GO" id="GO:0045727">
    <property type="term" value="P:positive regulation of translation"/>
    <property type="evidence" value="ECO:0007669"/>
    <property type="project" value="TreeGrafter"/>
</dbReference>
<proteinExistence type="predicted"/>
<dbReference type="InterPro" id="IPR006607">
    <property type="entry name" value="DM15"/>
</dbReference>
<feature type="compositionally biased region" description="Low complexity" evidence="4">
    <location>
        <begin position="1298"/>
        <end position="1313"/>
    </location>
</feature>
<dbReference type="GO" id="GO:0010494">
    <property type="term" value="C:cytoplasmic stress granule"/>
    <property type="evidence" value="ECO:0007669"/>
    <property type="project" value="TreeGrafter"/>
</dbReference>
<dbReference type="Pfam" id="PF21071">
    <property type="entry name" value="LARP1_HEAT"/>
    <property type="match status" value="1"/>
</dbReference>
<feature type="compositionally biased region" description="Basic and acidic residues" evidence="4">
    <location>
        <begin position="422"/>
        <end position="440"/>
    </location>
</feature>
<feature type="region of interest" description="Disordered" evidence="4">
    <location>
        <begin position="1015"/>
        <end position="1034"/>
    </location>
</feature>
<feature type="compositionally biased region" description="Low complexity" evidence="4">
    <location>
        <begin position="1016"/>
        <end position="1026"/>
    </location>
</feature>
<feature type="compositionally biased region" description="Low complexity" evidence="4">
    <location>
        <begin position="1222"/>
        <end position="1245"/>
    </location>
</feature>
<dbReference type="Pfam" id="PF05383">
    <property type="entry name" value="La"/>
    <property type="match status" value="1"/>
</dbReference>
<evidence type="ECO:0000256" key="1">
    <source>
        <dbReference type="ARBA" id="ARBA00022884"/>
    </source>
</evidence>
<dbReference type="KEGG" id="csol:105362742"/>
<feature type="compositionally biased region" description="Low complexity" evidence="4">
    <location>
        <begin position="260"/>
        <end position="274"/>
    </location>
</feature>
<feature type="compositionally biased region" description="Basic residues" evidence="4">
    <location>
        <begin position="309"/>
        <end position="318"/>
    </location>
</feature>
<dbReference type="Proteomes" id="UP000695007">
    <property type="component" value="Unplaced"/>
</dbReference>
<dbReference type="Gene3D" id="1.10.10.10">
    <property type="entry name" value="Winged helix-like DNA-binding domain superfamily/Winged helix DNA-binding domain"/>
    <property type="match status" value="1"/>
</dbReference>
<feature type="compositionally biased region" description="Basic residues" evidence="4">
    <location>
        <begin position="450"/>
        <end position="461"/>
    </location>
</feature>
<gene>
    <name evidence="7" type="primary">LOC105362742</name>
</gene>
<name>A0AAJ6YI64_9HYME</name>
<dbReference type="GeneID" id="105362742"/>
<dbReference type="SUPFAM" id="SSF46785">
    <property type="entry name" value="Winged helix' DNA-binding domain"/>
    <property type="match status" value="1"/>
</dbReference>
<feature type="region of interest" description="Disordered" evidence="4">
    <location>
        <begin position="1269"/>
        <end position="1335"/>
    </location>
</feature>
<dbReference type="GO" id="GO:0008187">
    <property type="term" value="F:poly-pyrimidine tract binding"/>
    <property type="evidence" value="ECO:0007669"/>
    <property type="project" value="UniProtKB-ARBA"/>
</dbReference>
<feature type="region of interest" description="Disordered" evidence="4">
    <location>
        <begin position="407"/>
        <end position="464"/>
    </location>
</feature>
<evidence type="ECO:0000259" key="5">
    <source>
        <dbReference type="PROSITE" id="PS50961"/>
    </source>
</evidence>
<dbReference type="CTD" id="53567"/>
<feature type="compositionally biased region" description="Polar residues" evidence="4">
    <location>
        <begin position="284"/>
        <end position="302"/>
    </location>
</feature>
<feature type="region of interest" description="Disordered" evidence="4">
    <location>
        <begin position="1"/>
        <end position="76"/>
    </location>
</feature>
<protein>
    <recommendedName>
        <fullName evidence="2">La-related protein 1</fullName>
    </recommendedName>
</protein>
<evidence type="ECO:0000256" key="4">
    <source>
        <dbReference type="SAM" id="MobiDB-lite"/>
    </source>
</evidence>
<accession>A0AAJ6YI64</accession>
<organism evidence="6 7">
    <name type="scientific">Ceratosolen solmsi marchali</name>
    <dbReference type="NCBI Taxonomy" id="326594"/>
    <lineage>
        <taxon>Eukaryota</taxon>
        <taxon>Metazoa</taxon>
        <taxon>Ecdysozoa</taxon>
        <taxon>Arthropoda</taxon>
        <taxon>Hexapoda</taxon>
        <taxon>Insecta</taxon>
        <taxon>Pterygota</taxon>
        <taxon>Neoptera</taxon>
        <taxon>Endopterygota</taxon>
        <taxon>Hymenoptera</taxon>
        <taxon>Apocrita</taxon>
        <taxon>Proctotrupomorpha</taxon>
        <taxon>Chalcidoidea</taxon>
        <taxon>Agaonidae</taxon>
        <taxon>Agaoninae</taxon>
        <taxon>Ceratosolen</taxon>
    </lineage>
</organism>
<feature type="compositionally biased region" description="Polar residues" evidence="4">
    <location>
        <begin position="351"/>
        <end position="364"/>
    </location>
</feature>
<evidence type="ECO:0000313" key="7">
    <source>
        <dbReference type="RefSeq" id="XP_011498532.1"/>
    </source>
</evidence>
<sequence>MAAKVVSSGIQQHQGSNEKEQGPTGVSYASVLNPKVPETTTSSAVGLGCTKENNKENIGEQVSTQQNPDETKGKSYKKACRRFETHRHKITERRLYGNYVPHNNTPAPIEATAPVKTTNVSRPNGSVQEGHNEVLKNGDIGSDGEFQTVAPKSARRKEKLKEQREYVEPQPYRNKDKQRLHGRNGESNERLHKEREYLFNAKDGLKDKEKEKDRDAEVYVEEVEHQPIRYIEAPIPVVNPWTKSKVNTLQPAAPTPTTTPAPAVTASAPVPVNKVVEKEKRVLQPQQQKVKAENGVSSSVQPTIVKASKDRRKPRRRASNFADIGDWPTLGAQGEKKPSVNGPKQNGIAEHQNSSKEGSIGTSESKGKENKEQNHFHEDSDEQTDNVDRKKKTNKLKWVPLEIDISKNRGKRDRSPKHLHRDKNGDRRLDDNWRERDFDRPTYNNTYRGSRGRGYRGRGRGRGGLSRGGFRHRYDYIGYPLDYSQINKFGATNPSYMMPYMGTFYFNNVNYVNLDNTTLKEYIRKQIEYYFSEENLLRDFFLRRKMDAQGFLPITLIASFHRVQALTTDVSLVIEAITESNKLELVDGFKVRTLLDPLKWLILDTAGNPMYSDSSDTSSNSQNDVMFSHPYQMDFHPAAKPLATIPTPPIPRMFQTTSVITEPLRLSESESVASSLGDSLNPDVPEFVPIVSSVNKSEDSAETQEEQVIEMSEKSDSRKKNANVELQENTKEKSDLPLTNGDAQPGIDDVWKEVKRRVKQPSKAKNVNNQKVNNKEQEKEELDFQFDEELDTPPPTGRHNAFSEWSEDDDDYELSDRDINKLLIVTQTSSSRIPKHEGYDRTGDWTTRVKMSQDLEQAINDGLYYYEEDLWGEDGQRYGSSSSVGSYKTINVISQEAFEKIAPKAPRKANPEVPPPPPMPIEEIEMQKSIKPPAQSAQVPMTLVPEKREQIVEKRRKNEKFREVRRTVPRFFAVVKDEPAVDPRTPRKRKTRHSNNPPVEHHVGWIMDVREHRPRTYSTGSSTGTSPNESYLASSYGSAPQSLPTFQHPSHSLLKENGFTQQVYHKYHSRCLKERKRLGIGQSQEMNTLFRFWSFFLRENFNRTMYEEFRTIAYEDACKGYRYGLECLFRFYSYGLEKKFRPQLYKDFQIETIKDYENGQLYGLEKFWAFLKYYKYADELHVDPKLQEHLEKFKTIEDFRVVEPQIDELSRSQAAKRRNRSVSESGSGVEASPSSRVRRLSGGSSTVTLPIANTSSVSTLQSQSQQTLKQNVNLSQYRNRAGSFGSGRLGHSRRRTESSSSTSQPQQQHQQQPRSRHNSGSFAKTQEVLKTAQKY</sequence>
<dbReference type="PANTHER" id="PTHR22792:SF132">
    <property type="entry name" value="LA-RELATED PROTEIN 1"/>
    <property type="match status" value="1"/>
</dbReference>
<dbReference type="GO" id="GO:0000339">
    <property type="term" value="F:RNA cap binding"/>
    <property type="evidence" value="ECO:0007669"/>
    <property type="project" value="InterPro"/>
</dbReference>
<dbReference type="InterPro" id="IPR006630">
    <property type="entry name" value="La_HTH"/>
</dbReference>
<feature type="compositionally biased region" description="Basic residues" evidence="4">
    <location>
        <begin position="408"/>
        <end position="421"/>
    </location>
</feature>
<dbReference type="InterPro" id="IPR036388">
    <property type="entry name" value="WH-like_DNA-bd_sf"/>
</dbReference>
<feature type="region of interest" description="Disordered" evidence="4">
    <location>
        <begin position="1210"/>
        <end position="1248"/>
    </location>
</feature>
<feature type="region of interest" description="Disordered" evidence="4">
    <location>
        <begin position="119"/>
        <end position="195"/>
    </location>
</feature>
<evidence type="ECO:0000313" key="6">
    <source>
        <dbReference type="Proteomes" id="UP000695007"/>
    </source>
</evidence>
<dbReference type="SMART" id="SM00715">
    <property type="entry name" value="LA"/>
    <property type="match status" value="1"/>
</dbReference>
<keyword evidence="1 3" id="KW-0694">RNA-binding</keyword>
<feature type="region of interest" description="Disordered" evidence="4">
    <location>
        <begin position="249"/>
        <end position="393"/>
    </location>
</feature>
<feature type="compositionally biased region" description="Basic and acidic residues" evidence="4">
    <location>
        <begin position="159"/>
        <end position="195"/>
    </location>
</feature>
<dbReference type="SMART" id="SM00684">
    <property type="entry name" value="DM15"/>
    <property type="match status" value="3"/>
</dbReference>
<feature type="compositionally biased region" description="Acidic residues" evidence="4">
    <location>
        <begin position="779"/>
        <end position="791"/>
    </location>
</feature>
<dbReference type="FunFam" id="1.10.10.10:FF:000131">
    <property type="entry name" value="la-related protein 1B isoform X2"/>
    <property type="match status" value="1"/>
</dbReference>
<dbReference type="InterPro" id="IPR045180">
    <property type="entry name" value="La_dom_prot"/>
</dbReference>
<reference evidence="7" key="1">
    <citation type="submission" date="2025-08" db="UniProtKB">
        <authorList>
            <consortium name="RefSeq"/>
        </authorList>
    </citation>
    <scope>IDENTIFICATION</scope>
</reference>
<evidence type="ECO:0000256" key="3">
    <source>
        <dbReference type="PROSITE-ProRule" id="PRU00332"/>
    </source>
</evidence>
<dbReference type="GO" id="GO:0048255">
    <property type="term" value="P:mRNA stabilization"/>
    <property type="evidence" value="ECO:0007669"/>
    <property type="project" value="InterPro"/>
</dbReference>
<dbReference type="GO" id="GO:0005829">
    <property type="term" value="C:cytosol"/>
    <property type="evidence" value="ECO:0007669"/>
    <property type="project" value="TreeGrafter"/>
</dbReference>
<keyword evidence="6" id="KW-1185">Reference proteome</keyword>
<feature type="compositionally biased region" description="Basic and acidic residues" evidence="4">
    <location>
        <begin position="365"/>
        <end position="378"/>
    </location>
</feature>
<feature type="region of interest" description="Disordered" evidence="4">
    <location>
        <begin position="981"/>
        <end position="1000"/>
    </location>
</feature>
<feature type="domain" description="HTH La-type RNA-binding" evidence="5">
    <location>
        <begin position="513"/>
        <end position="603"/>
    </location>
</feature>
<evidence type="ECO:0000256" key="2">
    <source>
        <dbReference type="ARBA" id="ARBA00072183"/>
    </source>
</evidence>
<dbReference type="RefSeq" id="XP_011498532.1">
    <property type="nucleotide sequence ID" value="XM_011500230.1"/>
</dbReference>
<dbReference type="PROSITE" id="PS50961">
    <property type="entry name" value="HTH_LA"/>
    <property type="match status" value="1"/>
</dbReference>
<dbReference type="PANTHER" id="PTHR22792">
    <property type="entry name" value="LUPUS LA PROTEIN-RELATED"/>
    <property type="match status" value="1"/>
</dbReference>
<dbReference type="InterPro" id="IPR036390">
    <property type="entry name" value="WH_DNA-bd_sf"/>
</dbReference>
<feature type="compositionally biased region" description="Polar residues" evidence="4">
    <location>
        <begin position="119"/>
        <end position="129"/>
    </location>
</feature>